<dbReference type="GO" id="GO:0016787">
    <property type="term" value="F:hydrolase activity"/>
    <property type="evidence" value="ECO:0007669"/>
    <property type="project" value="UniProtKB-KW"/>
</dbReference>
<dbReference type="InterPro" id="IPR050266">
    <property type="entry name" value="AB_hydrolase_sf"/>
</dbReference>
<dbReference type="Gene3D" id="3.40.50.1820">
    <property type="entry name" value="alpha/beta hydrolase"/>
    <property type="match status" value="1"/>
</dbReference>
<organism evidence="2">
    <name type="scientific">Magnetospirillum gryphiswaldense</name>
    <dbReference type="NCBI Taxonomy" id="55518"/>
    <lineage>
        <taxon>Bacteria</taxon>
        <taxon>Pseudomonadati</taxon>
        <taxon>Pseudomonadota</taxon>
        <taxon>Alphaproteobacteria</taxon>
        <taxon>Rhodospirillales</taxon>
        <taxon>Rhodospirillaceae</taxon>
        <taxon>Magnetospirillum</taxon>
    </lineage>
</organism>
<proteinExistence type="predicted"/>
<dbReference type="AlphaFoldDB" id="A4U4Z1"/>
<keyword evidence="2" id="KW-0808">Transferase</keyword>
<gene>
    <name evidence="2" type="ORF">MGR_4016</name>
</gene>
<dbReference type="PANTHER" id="PTHR43798">
    <property type="entry name" value="MONOACYLGLYCEROL LIPASE"/>
    <property type="match status" value="1"/>
</dbReference>
<evidence type="ECO:0000259" key="1">
    <source>
        <dbReference type="Pfam" id="PF12697"/>
    </source>
</evidence>
<dbReference type="EMBL" id="CU459003">
    <property type="protein sequence ID" value="CAM77948.1"/>
    <property type="molecule type" value="Genomic_DNA"/>
</dbReference>
<accession>A4U4Z1</accession>
<keyword evidence="2" id="KW-0012">Acyltransferase</keyword>
<dbReference type="GO" id="GO:0016020">
    <property type="term" value="C:membrane"/>
    <property type="evidence" value="ECO:0007669"/>
    <property type="project" value="TreeGrafter"/>
</dbReference>
<dbReference type="RefSeq" id="WP_106001294.1">
    <property type="nucleotide sequence ID" value="NZ_CP027527.1"/>
</dbReference>
<dbReference type="PANTHER" id="PTHR43798:SF33">
    <property type="entry name" value="HYDROLASE, PUTATIVE (AFU_ORTHOLOGUE AFUA_2G14860)-RELATED"/>
    <property type="match status" value="1"/>
</dbReference>
<reference evidence="2" key="1">
    <citation type="journal article" date="2007" name="J. Bacteriol.">
        <title>Comparative genome analysis of four magnetotactic bacteria reveals a complex set of group-specific genes implicated in magnetosome biomineralization and function.</title>
        <authorList>
            <person name="Richter M."/>
            <person name="Kube M."/>
            <person name="Bazylinski D.A."/>
            <person name="Lombardot T."/>
            <person name="Gloeckner F.O."/>
            <person name="Reinhardt R."/>
            <person name="Schueler D."/>
        </authorList>
    </citation>
    <scope>NUCLEOTIDE SEQUENCE</scope>
    <source>
        <strain evidence="2">MSR-1</strain>
    </source>
</reference>
<sequence>MGIEVVDGTRLETRWIGQARSGQTVLVFLHEGLGCMAQWRDFPDRVAASLDLPALVYSRAGYGVSDPVEWPRPLDYLNREGEIHLPALLDHFGLERVVLIGHSDGATIALVAAGSDRDGRILGAVAMAPHSFVEDMCLEAIAKVTDIYRTTDLRDKLARYHGDNVDCAFWGWNATWLEPGFKHWHIRDHLAAIGTPVLVIQGADDEYATLEQVEIIQRIVPAGVQALVLPQCGHTPQRDQTQAVFDAIIGFVRPLVPVSA</sequence>
<feature type="domain" description="AB hydrolase-1" evidence="1">
    <location>
        <begin position="26"/>
        <end position="247"/>
    </location>
</feature>
<name>A4U4Z1_9PROT</name>
<evidence type="ECO:0000313" key="2">
    <source>
        <dbReference type="EMBL" id="CAM77948.1"/>
    </source>
</evidence>
<protein>
    <submittedName>
        <fullName evidence="2">Predicted hydrolase or acyltransferase (Alpha/beta hydrolase superfamily)</fullName>
    </submittedName>
</protein>
<dbReference type="SUPFAM" id="SSF53474">
    <property type="entry name" value="alpha/beta-Hydrolases"/>
    <property type="match status" value="1"/>
</dbReference>
<dbReference type="InterPro" id="IPR029058">
    <property type="entry name" value="AB_hydrolase_fold"/>
</dbReference>
<keyword evidence="2" id="KW-0378">Hydrolase</keyword>
<dbReference type="InterPro" id="IPR000073">
    <property type="entry name" value="AB_hydrolase_1"/>
</dbReference>
<dbReference type="GO" id="GO:0016746">
    <property type="term" value="F:acyltransferase activity"/>
    <property type="evidence" value="ECO:0007669"/>
    <property type="project" value="UniProtKB-KW"/>
</dbReference>
<dbReference type="Pfam" id="PF12697">
    <property type="entry name" value="Abhydrolase_6"/>
    <property type="match status" value="1"/>
</dbReference>